<dbReference type="OrthoDB" id="71270at2759"/>
<feature type="compositionally biased region" description="Polar residues" evidence="2">
    <location>
        <begin position="88"/>
        <end position="97"/>
    </location>
</feature>
<dbReference type="InParanoid" id="D7FJI1"/>
<dbReference type="PROSITE" id="PS50222">
    <property type="entry name" value="EF_HAND_2"/>
    <property type="match status" value="1"/>
</dbReference>
<dbReference type="Pfam" id="PF13833">
    <property type="entry name" value="EF-hand_8"/>
    <property type="match status" value="1"/>
</dbReference>
<sequence>MAAAVDETQMESSGVSDSYITSTQMAYTSDGFNVQARDSVTLPPSSTAASRSFFGCTTPTATVCSTSTSSAKSGGIELDEFADFLGQSETKGASSGDPSALQKEKTQQQADDVEARSVTLQPIQDHKAQRIKNKLAHCVQQAVPNASTGLADNRTMFLKKQFAFLSEDAASRGISLENLVQALGPRGMNLGVNDEDLRLLVKEMDTNCDGNITVKEFAAFLNLDDHDPLYQPLFDGRRRNVNILQAMVEQAPPVESPEEEFFKARADHLHSVAVPSKE</sequence>
<dbReference type="GO" id="GO:0005509">
    <property type="term" value="F:calcium ion binding"/>
    <property type="evidence" value="ECO:0007669"/>
    <property type="project" value="InterPro"/>
</dbReference>
<evidence type="ECO:0000313" key="4">
    <source>
        <dbReference type="EMBL" id="CBJ29084.1"/>
    </source>
</evidence>
<dbReference type="Proteomes" id="UP000002630">
    <property type="component" value="Unassembled WGS sequence"/>
</dbReference>
<proteinExistence type="predicted"/>
<evidence type="ECO:0000259" key="3">
    <source>
        <dbReference type="PROSITE" id="PS50222"/>
    </source>
</evidence>
<evidence type="ECO:0000313" key="5">
    <source>
        <dbReference type="Proteomes" id="UP000002630"/>
    </source>
</evidence>
<feature type="domain" description="EF-hand" evidence="3">
    <location>
        <begin position="192"/>
        <end position="227"/>
    </location>
</feature>
<feature type="region of interest" description="Disordered" evidence="2">
    <location>
        <begin position="88"/>
        <end position="113"/>
    </location>
</feature>
<dbReference type="InterPro" id="IPR002048">
    <property type="entry name" value="EF_hand_dom"/>
</dbReference>
<dbReference type="AlphaFoldDB" id="D7FJI1"/>
<dbReference type="InterPro" id="IPR018247">
    <property type="entry name" value="EF_Hand_1_Ca_BS"/>
</dbReference>
<organism evidence="4 5">
    <name type="scientific">Ectocarpus siliculosus</name>
    <name type="common">Brown alga</name>
    <name type="synonym">Conferva siliculosa</name>
    <dbReference type="NCBI Taxonomy" id="2880"/>
    <lineage>
        <taxon>Eukaryota</taxon>
        <taxon>Sar</taxon>
        <taxon>Stramenopiles</taxon>
        <taxon>Ochrophyta</taxon>
        <taxon>PX clade</taxon>
        <taxon>Phaeophyceae</taxon>
        <taxon>Ectocarpales</taxon>
        <taxon>Ectocarpaceae</taxon>
        <taxon>Ectocarpus</taxon>
    </lineage>
</organism>
<dbReference type="EMBL" id="FN649760">
    <property type="protein sequence ID" value="CBJ29084.1"/>
    <property type="molecule type" value="Genomic_DNA"/>
</dbReference>
<evidence type="ECO:0000256" key="2">
    <source>
        <dbReference type="SAM" id="MobiDB-lite"/>
    </source>
</evidence>
<evidence type="ECO:0000256" key="1">
    <source>
        <dbReference type="ARBA" id="ARBA00022837"/>
    </source>
</evidence>
<keyword evidence="5" id="KW-1185">Reference proteome</keyword>
<dbReference type="SUPFAM" id="SSF47473">
    <property type="entry name" value="EF-hand"/>
    <property type="match status" value="1"/>
</dbReference>
<dbReference type="PROSITE" id="PS00018">
    <property type="entry name" value="EF_HAND_1"/>
    <property type="match status" value="1"/>
</dbReference>
<protein>
    <recommendedName>
        <fullName evidence="3">EF-hand domain-containing protein</fullName>
    </recommendedName>
</protein>
<name>D7FJI1_ECTSI</name>
<accession>D7FJI1</accession>
<gene>
    <name evidence="4" type="ORF">Esi_0134_0018</name>
</gene>
<reference evidence="4 5" key="1">
    <citation type="journal article" date="2010" name="Nature">
        <title>The Ectocarpus genome and the independent evolution of multicellularity in brown algae.</title>
        <authorList>
            <person name="Cock J.M."/>
            <person name="Sterck L."/>
            <person name="Rouze P."/>
            <person name="Scornet D."/>
            <person name="Allen A.E."/>
            <person name="Amoutzias G."/>
            <person name="Anthouard V."/>
            <person name="Artiguenave F."/>
            <person name="Aury J.M."/>
            <person name="Badger J.H."/>
            <person name="Beszteri B."/>
            <person name="Billiau K."/>
            <person name="Bonnet E."/>
            <person name="Bothwell J.H."/>
            <person name="Bowler C."/>
            <person name="Boyen C."/>
            <person name="Brownlee C."/>
            <person name="Carrano C.J."/>
            <person name="Charrier B."/>
            <person name="Cho G.Y."/>
            <person name="Coelho S.M."/>
            <person name="Collen J."/>
            <person name="Corre E."/>
            <person name="Da Silva C."/>
            <person name="Delage L."/>
            <person name="Delaroque N."/>
            <person name="Dittami S.M."/>
            <person name="Doulbeau S."/>
            <person name="Elias M."/>
            <person name="Farnham G."/>
            <person name="Gachon C.M."/>
            <person name="Gschloessl B."/>
            <person name="Heesch S."/>
            <person name="Jabbari K."/>
            <person name="Jubin C."/>
            <person name="Kawai H."/>
            <person name="Kimura K."/>
            <person name="Kloareg B."/>
            <person name="Kupper F.C."/>
            <person name="Lang D."/>
            <person name="Le Bail A."/>
            <person name="Leblanc C."/>
            <person name="Lerouge P."/>
            <person name="Lohr M."/>
            <person name="Lopez P.J."/>
            <person name="Martens C."/>
            <person name="Maumus F."/>
            <person name="Michel G."/>
            <person name="Miranda-Saavedra D."/>
            <person name="Morales J."/>
            <person name="Moreau H."/>
            <person name="Motomura T."/>
            <person name="Nagasato C."/>
            <person name="Napoli C.A."/>
            <person name="Nelson D.R."/>
            <person name="Nyvall-Collen P."/>
            <person name="Peters A.F."/>
            <person name="Pommier C."/>
            <person name="Potin P."/>
            <person name="Poulain J."/>
            <person name="Quesneville H."/>
            <person name="Read B."/>
            <person name="Rensing S.A."/>
            <person name="Ritter A."/>
            <person name="Rousvoal S."/>
            <person name="Samanta M."/>
            <person name="Samson G."/>
            <person name="Schroeder D.C."/>
            <person name="Segurens B."/>
            <person name="Strittmatter M."/>
            <person name="Tonon T."/>
            <person name="Tregear J.W."/>
            <person name="Valentin K."/>
            <person name="von Dassow P."/>
            <person name="Yamagishi T."/>
            <person name="Van de Peer Y."/>
            <person name="Wincker P."/>
        </authorList>
    </citation>
    <scope>NUCLEOTIDE SEQUENCE [LARGE SCALE GENOMIC DNA]</scope>
    <source>
        <strain evidence="5">Ec32 / CCAP1310/4</strain>
    </source>
</reference>
<keyword evidence="1" id="KW-0106">Calcium</keyword>
<dbReference type="Gene3D" id="1.10.238.10">
    <property type="entry name" value="EF-hand"/>
    <property type="match status" value="1"/>
</dbReference>
<dbReference type="InterPro" id="IPR011992">
    <property type="entry name" value="EF-hand-dom_pair"/>
</dbReference>